<accession>A0A197JCD2</accession>
<evidence type="ECO:0000313" key="2">
    <source>
        <dbReference type="Proteomes" id="UP000078512"/>
    </source>
</evidence>
<dbReference type="AlphaFoldDB" id="A0A197JCD2"/>
<evidence type="ECO:0000313" key="1">
    <source>
        <dbReference type="EMBL" id="OAQ22678.1"/>
    </source>
</evidence>
<gene>
    <name evidence="1" type="ORF">K457DRAFT_37032</name>
</gene>
<reference evidence="1 2" key="1">
    <citation type="submission" date="2016-05" db="EMBL/GenBank/DDBJ databases">
        <title>Genome sequencing reveals origins of a unique bacterial endosymbiosis in the earliest lineages of terrestrial Fungi.</title>
        <authorList>
            <consortium name="DOE Joint Genome Institute"/>
            <person name="Uehling J."/>
            <person name="Gryganskyi A."/>
            <person name="Hameed K."/>
            <person name="Tschaplinski T."/>
            <person name="Misztal P."/>
            <person name="Wu S."/>
            <person name="Desiro A."/>
            <person name="Vande Pol N."/>
            <person name="Du Z.-Y."/>
            <person name="Zienkiewicz A."/>
            <person name="Zienkiewicz K."/>
            <person name="Morin E."/>
            <person name="Tisserant E."/>
            <person name="Splivallo R."/>
            <person name="Hainaut M."/>
            <person name="Henrissat B."/>
            <person name="Ohm R."/>
            <person name="Kuo A."/>
            <person name="Yan J."/>
            <person name="Lipzen A."/>
            <person name="Nolan M."/>
            <person name="Labutti K."/>
            <person name="Barry K."/>
            <person name="Goldstein A."/>
            <person name="Labbe J."/>
            <person name="Schadt C."/>
            <person name="Tuskan G."/>
            <person name="Grigoriev I."/>
            <person name="Martin F."/>
            <person name="Vilgalys R."/>
            <person name="Bonito G."/>
        </authorList>
    </citation>
    <scope>NUCLEOTIDE SEQUENCE [LARGE SCALE GENOMIC DNA]</scope>
    <source>
        <strain evidence="1 2">AG-77</strain>
    </source>
</reference>
<name>A0A197JCD2_9FUNG</name>
<sequence length="245" mass="27650">MQAMIGWENRTQLHYEDGEYFWSPWLQQTNATVSFQTLAAFSVQPKCIQLTSLDVTTVVALDTVNITVNNSTRTHLRGVVKWTITIELLRYYWATVLDGEDVLGGKTYNVTDRHTLFHIFGTGHASTPPTVIFAEGYKPNIYIFMCTVGVNSWDIDATINPLKVDRLVLTRKTPVALRTEATIYIESAIIGLDSATKSLTNSETIITPIQKWMSNTKNSASRLLWFDNITEGWLESKTVEFGAFI</sequence>
<dbReference type="Proteomes" id="UP000078512">
    <property type="component" value="Unassembled WGS sequence"/>
</dbReference>
<protein>
    <submittedName>
        <fullName evidence="1">Uncharacterized protein</fullName>
    </submittedName>
</protein>
<organism evidence="1 2">
    <name type="scientific">Linnemannia elongata AG-77</name>
    <dbReference type="NCBI Taxonomy" id="1314771"/>
    <lineage>
        <taxon>Eukaryota</taxon>
        <taxon>Fungi</taxon>
        <taxon>Fungi incertae sedis</taxon>
        <taxon>Mucoromycota</taxon>
        <taxon>Mortierellomycotina</taxon>
        <taxon>Mortierellomycetes</taxon>
        <taxon>Mortierellales</taxon>
        <taxon>Mortierellaceae</taxon>
        <taxon>Linnemannia</taxon>
    </lineage>
</organism>
<dbReference type="EMBL" id="KV442148">
    <property type="protein sequence ID" value="OAQ22678.1"/>
    <property type="molecule type" value="Genomic_DNA"/>
</dbReference>
<proteinExistence type="predicted"/>
<dbReference type="OrthoDB" id="2427486at2759"/>
<keyword evidence="2" id="KW-1185">Reference proteome</keyword>